<dbReference type="Pfam" id="PF20663">
    <property type="entry name" value="COG4_N"/>
    <property type="match status" value="1"/>
</dbReference>
<evidence type="ECO:0000313" key="11">
    <source>
        <dbReference type="EMBL" id="KAF2457484.1"/>
    </source>
</evidence>
<keyword evidence="5" id="KW-0653">Protein transport</keyword>
<evidence type="ECO:0000256" key="8">
    <source>
        <dbReference type="ARBA" id="ARBA00031340"/>
    </source>
</evidence>
<keyword evidence="12" id="KW-1185">Reference proteome</keyword>
<proteinExistence type="inferred from homology"/>
<organism evidence="11 12">
    <name type="scientific">Lineolata rhizophorae</name>
    <dbReference type="NCBI Taxonomy" id="578093"/>
    <lineage>
        <taxon>Eukaryota</taxon>
        <taxon>Fungi</taxon>
        <taxon>Dikarya</taxon>
        <taxon>Ascomycota</taxon>
        <taxon>Pezizomycotina</taxon>
        <taxon>Dothideomycetes</taxon>
        <taxon>Dothideomycetes incertae sedis</taxon>
        <taxon>Lineolatales</taxon>
        <taxon>Lineolataceae</taxon>
        <taxon>Lineolata</taxon>
    </lineage>
</organism>
<feature type="region of interest" description="Disordered" evidence="9">
    <location>
        <begin position="1"/>
        <end position="24"/>
    </location>
</feature>
<feature type="domain" description="COG4 transport protein middle alpha-helical bundle" evidence="10">
    <location>
        <begin position="188"/>
        <end position="532"/>
    </location>
</feature>
<keyword evidence="7" id="KW-0472">Membrane</keyword>
<dbReference type="GO" id="GO:0000139">
    <property type="term" value="C:Golgi membrane"/>
    <property type="evidence" value="ECO:0007669"/>
    <property type="project" value="UniProtKB-SubCell"/>
</dbReference>
<sequence>MSGALDDDRPDRIHDANGAAHPDPVADVYRASSLAEIQAAMARLDRQEASVTSRLNALVASQKDLWRELGRLDLLRAQLGTQVVNTRAISNGMLSDAATTASRISGAVKRLELEQTNVKATLDVVEQVAELKACVLGVHGSMGAPQDWETAASYLNRASKIPPEVIDSSFAEEIVPTAEVPDPPRATLDAAAESLCGLFIREFDKAAKDGDGARVTRFFKLFPLIGRTDVGLDAYGRYVCHGVASRARTNLNSGATAQRKEGFFYANVLTKLFEHIAQIVDGHEPIVERHYGTGMMIKVIQRLQVEADVQGGIILDSWYDERSVDRKLTDIKSYAFSFLVQSFLPSQKGSSGAPRAGSPAKRDRAAGRTSEDDGINMKEIDGMLGESAIMLGRWSLYTRFLALKDVGPGSEDADGPLTMPQFLASSNLAKKVSKSLTEPFNAMTVFFFRRSVERAFQLDEPPAELSLNLNKSLGSNPPFITSAVDDVMYIVNQVLQRTLATSQRPVVSAVVPAMSQILGGTDFVGMFQRKMRDESYPKAVIQGGLPPEDKVIAFLVLLNNLDVATDYIKRIVSTHLGTEERGSGSGSSTEHLTNLFPFGTDAAFVASALRNMETAVLTTATELLADGVNVVFHQVMKVRMRPILADAFRDIDYSLTEAELSAMREELGTGSEDSGGGGTTTTTTAAANMLAHPNLRADAVPARFERGWNALTRPLRRILTERNYDRVLAASLGALARALEKRVWALYGRGVSDVGAARLERDVAGLAAAAVAGGRYGLRDAFARVVQMTVVMNLEEDEWEELGAGREDAGEKEGQEEAGIAWVLDREERVRARAIVRGRGER</sequence>
<evidence type="ECO:0000256" key="7">
    <source>
        <dbReference type="ARBA" id="ARBA00023136"/>
    </source>
</evidence>
<dbReference type="PANTHER" id="PTHR24016">
    <property type="entry name" value="CONSERVED OLIGOMERIC GOLGI COMPLEX SUBUNIT 4"/>
    <property type="match status" value="1"/>
</dbReference>
<dbReference type="Pfam" id="PF20662">
    <property type="entry name" value="COG4_C"/>
    <property type="match status" value="1"/>
</dbReference>
<dbReference type="EMBL" id="MU001680">
    <property type="protein sequence ID" value="KAF2457484.1"/>
    <property type="molecule type" value="Genomic_DNA"/>
</dbReference>
<evidence type="ECO:0000256" key="4">
    <source>
        <dbReference type="ARBA" id="ARBA00022448"/>
    </source>
</evidence>
<dbReference type="Gene3D" id="1.20.58.1970">
    <property type="match status" value="1"/>
</dbReference>
<dbReference type="InterPro" id="IPR048684">
    <property type="entry name" value="COG4_C"/>
</dbReference>
<evidence type="ECO:0000256" key="6">
    <source>
        <dbReference type="ARBA" id="ARBA00023034"/>
    </source>
</evidence>
<dbReference type="Proteomes" id="UP000799766">
    <property type="component" value="Unassembled WGS sequence"/>
</dbReference>
<dbReference type="InterPro" id="IPR013167">
    <property type="entry name" value="COG4_M"/>
</dbReference>
<feature type="region of interest" description="Disordered" evidence="9">
    <location>
        <begin position="347"/>
        <end position="375"/>
    </location>
</feature>
<evidence type="ECO:0000256" key="9">
    <source>
        <dbReference type="SAM" id="MobiDB-lite"/>
    </source>
</evidence>
<dbReference type="SMART" id="SM00762">
    <property type="entry name" value="Cog4"/>
    <property type="match status" value="1"/>
</dbReference>
<gene>
    <name evidence="11" type="ORF">BDY21DRAFT_285679</name>
</gene>
<dbReference type="OrthoDB" id="47059at2759"/>
<accession>A0A6A6P100</accession>
<keyword evidence="4" id="KW-0813">Transport</keyword>
<feature type="compositionally biased region" description="Basic and acidic residues" evidence="9">
    <location>
        <begin position="1"/>
        <end position="15"/>
    </location>
</feature>
<comment type="subcellular location">
    <subcellularLocation>
        <location evidence="1">Golgi apparatus membrane</location>
        <topology evidence="1">Peripheral membrane protein</topology>
    </subcellularLocation>
</comment>
<dbReference type="InterPro" id="IPR048680">
    <property type="entry name" value="COG4_N"/>
</dbReference>
<evidence type="ECO:0000256" key="3">
    <source>
        <dbReference type="ARBA" id="ARBA00020975"/>
    </source>
</evidence>
<comment type="similarity">
    <text evidence="2">Belongs to the COG4 family.</text>
</comment>
<feature type="compositionally biased region" description="Basic and acidic residues" evidence="9">
    <location>
        <begin position="360"/>
        <end position="375"/>
    </location>
</feature>
<protein>
    <recommendedName>
        <fullName evidence="3">Conserved oligomeric Golgi complex subunit 4</fullName>
    </recommendedName>
    <alternativeName>
        <fullName evidence="8">Component of oligomeric Golgi complex 4</fullName>
    </alternativeName>
</protein>
<evidence type="ECO:0000259" key="10">
    <source>
        <dbReference type="SMART" id="SM00762"/>
    </source>
</evidence>
<evidence type="ECO:0000256" key="1">
    <source>
        <dbReference type="ARBA" id="ARBA00004395"/>
    </source>
</evidence>
<reference evidence="11" key="1">
    <citation type="journal article" date="2020" name="Stud. Mycol.">
        <title>101 Dothideomycetes genomes: a test case for predicting lifestyles and emergence of pathogens.</title>
        <authorList>
            <person name="Haridas S."/>
            <person name="Albert R."/>
            <person name="Binder M."/>
            <person name="Bloem J."/>
            <person name="Labutti K."/>
            <person name="Salamov A."/>
            <person name="Andreopoulos B."/>
            <person name="Baker S."/>
            <person name="Barry K."/>
            <person name="Bills G."/>
            <person name="Bluhm B."/>
            <person name="Cannon C."/>
            <person name="Castanera R."/>
            <person name="Culley D."/>
            <person name="Daum C."/>
            <person name="Ezra D."/>
            <person name="Gonzalez J."/>
            <person name="Henrissat B."/>
            <person name="Kuo A."/>
            <person name="Liang C."/>
            <person name="Lipzen A."/>
            <person name="Lutzoni F."/>
            <person name="Magnuson J."/>
            <person name="Mondo S."/>
            <person name="Nolan M."/>
            <person name="Ohm R."/>
            <person name="Pangilinan J."/>
            <person name="Park H.-J."/>
            <person name="Ramirez L."/>
            <person name="Alfaro M."/>
            <person name="Sun H."/>
            <person name="Tritt A."/>
            <person name="Yoshinaga Y."/>
            <person name="Zwiers L.-H."/>
            <person name="Turgeon B."/>
            <person name="Goodwin S."/>
            <person name="Spatafora J."/>
            <person name="Crous P."/>
            <person name="Grigoriev I."/>
        </authorList>
    </citation>
    <scope>NUCLEOTIDE SEQUENCE</scope>
    <source>
        <strain evidence="11">ATCC 16933</strain>
    </source>
</reference>
<dbReference type="Pfam" id="PF08318">
    <property type="entry name" value="COG4_m"/>
    <property type="match status" value="1"/>
</dbReference>
<dbReference type="GO" id="GO:0015031">
    <property type="term" value="P:protein transport"/>
    <property type="evidence" value="ECO:0007669"/>
    <property type="project" value="UniProtKB-KW"/>
</dbReference>
<keyword evidence="6" id="KW-0333">Golgi apparatus</keyword>
<evidence type="ECO:0000256" key="2">
    <source>
        <dbReference type="ARBA" id="ARBA00009215"/>
    </source>
</evidence>
<evidence type="ECO:0000313" key="12">
    <source>
        <dbReference type="Proteomes" id="UP000799766"/>
    </source>
</evidence>
<dbReference type="InterPro" id="IPR048682">
    <property type="entry name" value="COG4"/>
</dbReference>
<dbReference type="AlphaFoldDB" id="A0A6A6P100"/>
<name>A0A6A6P100_9PEZI</name>
<dbReference type="PANTHER" id="PTHR24016:SF0">
    <property type="entry name" value="CONSERVED OLIGOMERIC GOLGI COMPLEX SUBUNIT 4"/>
    <property type="match status" value="1"/>
</dbReference>
<evidence type="ECO:0000256" key="5">
    <source>
        <dbReference type="ARBA" id="ARBA00022927"/>
    </source>
</evidence>